<evidence type="ECO:0000256" key="10">
    <source>
        <dbReference type="SAM" id="MobiDB-lite"/>
    </source>
</evidence>
<evidence type="ECO:0000256" key="5">
    <source>
        <dbReference type="ARBA" id="ARBA00023128"/>
    </source>
</evidence>
<dbReference type="Proteomes" id="UP000653454">
    <property type="component" value="Unassembled WGS sequence"/>
</dbReference>
<keyword evidence="3" id="KW-0809">Transit peptide</keyword>
<accession>A0A8S4FV73</accession>
<proteinExistence type="inferred from homology"/>
<comment type="similarity">
    <text evidence="2">Belongs to the mitochondrion-specific ribosomal protein mS26 family.</text>
</comment>
<keyword evidence="9" id="KW-0175">Coiled coil</keyword>
<organism evidence="11 12">
    <name type="scientific">Plutella xylostella</name>
    <name type="common">Diamondback moth</name>
    <name type="synonym">Plutella maculipennis</name>
    <dbReference type="NCBI Taxonomy" id="51655"/>
    <lineage>
        <taxon>Eukaryota</taxon>
        <taxon>Metazoa</taxon>
        <taxon>Ecdysozoa</taxon>
        <taxon>Arthropoda</taxon>
        <taxon>Hexapoda</taxon>
        <taxon>Insecta</taxon>
        <taxon>Pterygota</taxon>
        <taxon>Neoptera</taxon>
        <taxon>Endopterygota</taxon>
        <taxon>Lepidoptera</taxon>
        <taxon>Glossata</taxon>
        <taxon>Ditrysia</taxon>
        <taxon>Yponomeutoidea</taxon>
        <taxon>Plutellidae</taxon>
        <taxon>Plutella</taxon>
    </lineage>
</organism>
<name>A0A8S4FV73_PLUXY</name>
<dbReference type="Pfam" id="PF14943">
    <property type="entry name" value="MRP-S26"/>
    <property type="match status" value="1"/>
</dbReference>
<dbReference type="PANTHER" id="PTHR21035:SF2">
    <property type="entry name" value="SMALL RIBOSOMAL SUBUNIT PROTEIN MS26"/>
    <property type="match status" value="1"/>
</dbReference>
<keyword evidence="5" id="KW-0496">Mitochondrion</keyword>
<keyword evidence="4" id="KW-0689">Ribosomal protein</keyword>
<dbReference type="EMBL" id="CAJHNJ030000043">
    <property type="protein sequence ID" value="CAG9130915.1"/>
    <property type="molecule type" value="Genomic_DNA"/>
</dbReference>
<feature type="coiled-coil region" evidence="9">
    <location>
        <begin position="104"/>
        <end position="158"/>
    </location>
</feature>
<dbReference type="PANTHER" id="PTHR21035">
    <property type="entry name" value="28S RIBOSOMAL PROTEIN S26, MITOCHONDRIAL"/>
    <property type="match status" value="1"/>
</dbReference>
<evidence type="ECO:0000313" key="11">
    <source>
        <dbReference type="EMBL" id="CAG9130915.1"/>
    </source>
</evidence>
<sequence>MISQNQLLKRALPLIIQSASAHRKPRWLPVAKSRMFRIPKRPEIPEEEKKELLRLHNNYKTQMRAIKRFYFEEKIKENSSLQSASSEMSQKLEAEDWERCVALNEQWNAQVAAEREERRRAELEKMEQHALQRMEAKDRELEKRIERASEEIRKQKELSATFITPETLDAAIDKALDNPIDYNFAIDLRGNKIEGRDTPPYKNTEEKREAASN</sequence>
<dbReference type="GO" id="GO:0005763">
    <property type="term" value="C:mitochondrial small ribosomal subunit"/>
    <property type="evidence" value="ECO:0007669"/>
    <property type="project" value="InterPro"/>
</dbReference>
<dbReference type="InterPro" id="IPR026140">
    <property type="entry name" value="Ribosomal_mS26"/>
</dbReference>
<comment type="caution">
    <text evidence="11">The sequence shown here is derived from an EMBL/GenBank/DDBJ whole genome shotgun (WGS) entry which is preliminary data.</text>
</comment>
<evidence type="ECO:0000256" key="6">
    <source>
        <dbReference type="ARBA" id="ARBA00023274"/>
    </source>
</evidence>
<evidence type="ECO:0000256" key="1">
    <source>
        <dbReference type="ARBA" id="ARBA00004173"/>
    </source>
</evidence>
<keyword evidence="6" id="KW-0687">Ribonucleoprotein</keyword>
<gene>
    <name evidence="11" type="ORF">PLXY2_LOCUS10076</name>
</gene>
<evidence type="ECO:0000256" key="7">
    <source>
        <dbReference type="ARBA" id="ARBA00035138"/>
    </source>
</evidence>
<comment type="subcellular location">
    <subcellularLocation>
        <location evidence="1">Mitochondrion</location>
    </subcellularLocation>
</comment>
<evidence type="ECO:0000256" key="8">
    <source>
        <dbReference type="ARBA" id="ARBA00035344"/>
    </source>
</evidence>
<evidence type="ECO:0000313" key="12">
    <source>
        <dbReference type="Proteomes" id="UP000653454"/>
    </source>
</evidence>
<dbReference type="AlphaFoldDB" id="A0A8S4FV73"/>
<evidence type="ECO:0000256" key="2">
    <source>
        <dbReference type="ARBA" id="ARBA00009672"/>
    </source>
</evidence>
<evidence type="ECO:0000256" key="4">
    <source>
        <dbReference type="ARBA" id="ARBA00022980"/>
    </source>
</evidence>
<feature type="region of interest" description="Disordered" evidence="10">
    <location>
        <begin position="191"/>
        <end position="213"/>
    </location>
</feature>
<reference evidence="11" key="1">
    <citation type="submission" date="2020-11" db="EMBL/GenBank/DDBJ databases">
        <authorList>
            <person name="Whiteford S."/>
        </authorList>
    </citation>
    <scope>NUCLEOTIDE SEQUENCE</scope>
</reference>
<evidence type="ECO:0000256" key="9">
    <source>
        <dbReference type="SAM" id="Coils"/>
    </source>
</evidence>
<keyword evidence="12" id="KW-1185">Reference proteome</keyword>
<protein>
    <recommendedName>
        <fullName evidence="7">Small ribosomal subunit protein mS26</fullName>
    </recommendedName>
    <alternativeName>
        <fullName evidence="8">28S ribosomal protein S26, mitochondrial</fullName>
    </alternativeName>
</protein>
<evidence type="ECO:0000256" key="3">
    <source>
        <dbReference type="ARBA" id="ARBA00022946"/>
    </source>
</evidence>